<keyword evidence="1" id="KW-1133">Transmembrane helix</keyword>
<dbReference type="EMBL" id="JADXDR010000139">
    <property type="protein sequence ID" value="KAI7837954.1"/>
    <property type="molecule type" value="Genomic_DNA"/>
</dbReference>
<feature type="transmembrane region" description="Helical" evidence="1">
    <location>
        <begin position="130"/>
        <end position="155"/>
    </location>
</feature>
<dbReference type="Proteomes" id="UP001205105">
    <property type="component" value="Unassembled WGS sequence"/>
</dbReference>
<keyword evidence="3" id="KW-1185">Reference proteome</keyword>
<accession>A0AAD5DKB8</accession>
<evidence type="ECO:0000313" key="3">
    <source>
        <dbReference type="Proteomes" id="UP001205105"/>
    </source>
</evidence>
<sequence length="172" mass="18064">MLCAARPQLTASFRPTAARTAQRVRGPLRAYATAEQKEERSLTEKLAAPAAAVLGAALLFGATPDMAEAARSGGRVGGSSGFSARRAAPPPAASSTRIQNNVIVAPPVVGGWGFGGFGMPFFPGFGVYPVFGFGLSTIFSLMVFMFLLNVVIGVVQGFTNQKKKSEFSDDDW</sequence>
<comment type="caution">
    <text evidence="2">The sequence shown here is derived from an EMBL/GenBank/DDBJ whole genome shotgun (WGS) entry which is preliminary data.</text>
</comment>
<protein>
    <submittedName>
        <fullName evidence="2">Uncharacterized protein</fullName>
    </submittedName>
</protein>
<proteinExistence type="predicted"/>
<dbReference type="PANTHER" id="PTHR37768">
    <property type="entry name" value="OS06G0694800 PROTEIN"/>
    <property type="match status" value="1"/>
</dbReference>
<gene>
    <name evidence="2" type="ORF">COHA_008259</name>
</gene>
<dbReference type="AlphaFoldDB" id="A0AAD5DKB8"/>
<reference evidence="2" key="1">
    <citation type="submission" date="2020-11" db="EMBL/GenBank/DDBJ databases">
        <title>Chlorella ohadii genome sequencing and assembly.</title>
        <authorList>
            <person name="Murik O."/>
            <person name="Treves H."/>
            <person name="Kedem I."/>
            <person name="Shotland Y."/>
            <person name="Kaplan A."/>
        </authorList>
    </citation>
    <scope>NUCLEOTIDE SEQUENCE</scope>
    <source>
        <strain evidence="2">1</strain>
    </source>
</reference>
<keyword evidence="1" id="KW-0812">Transmembrane</keyword>
<evidence type="ECO:0000256" key="1">
    <source>
        <dbReference type="SAM" id="Phobius"/>
    </source>
</evidence>
<keyword evidence="1" id="KW-0472">Membrane</keyword>
<organism evidence="2 3">
    <name type="scientific">Chlorella ohadii</name>
    <dbReference type="NCBI Taxonomy" id="2649997"/>
    <lineage>
        <taxon>Eukaryota</taxon>
        <taxon>Viridiplantae</taxon>
        <taxon>Chlorophyta</taxon>
        <taxon>core chlorophytes</taxon>
        <taxon>Trebouxiophyceae</taxon>
        <taxon>Chlorellales</taxon>
        <taxon>Chlorellaceae</taxon>
        <taxon>Chlorella clade</taxon>
        <taxon>Chlorella</taxon>
    </lineage>
</organism>
<evidence type="ECO:0000313" key="2">
    <source>
        <dbReference type="EMBL" id="KAI7837954.1"/>
    </source>
</evidence>
<name>A0AAD5DKB8_9CHLO</name>
<dbReference type="PANTHER" id="PTHR37768:SF2">
    <property type="entry name" value="OS06G0694800 PROTEIN"/>
    <property type="match status" value="1"/>
</dbReference>